<dbReference type="AlphaFoldDB" id="A0A6J4IC97"/>
<dbReference type="InterPro" id="IPR003594">
    <property type="entry name" value="HATPase_dom"/>
</dbReference>
<evidence type="ECO:0000256" key="1">
    <source>
        <dbReference type="ARBA" id="ARBA00000085"/>
    </source>
</evidence>
<feature type="region of interest" description="Disordered" evidence="7">
    <location>
        <begin position="1"/>
        <end position="22"/>
    </location>
</feature>
<dbReference type="InterPro" id="IPR050351">
    <property type="entry name" value="BphY/WalK/GraS-like"/>
</dbReference>
<feature type="domain" description="Histidine kinase" evidence="8">
    <location>
        <begin position="172"/>
        <end position="376"/>
    </location>
</feature>
<keyword evidence="6" id="KW-0902">Two-component regulatory system</keyword>
<dbReference type="InterPro" id="IPR005467">
    <property type="entry name" value="His_kinase_dom"/>
</dbReference>
<dbReference type="GO" id="GO:0016036">
    <property type="term" value="P:cellular response to phosphate starvation"/>
    <property type="evidence" value="ECO:0007669"/>
    <property type="project" value="TreeGrafter"/>
</dbReference>
<dbReference type="PRINTS" id="PR00344">
    <property type="entry name" value="BCTRLSENSOR"/>
</dbReference>
<evidence type="ECO:0000256" key="3">
    <source>
        <dbReference type="ARBA" id="ARBA00022553"/>
    </source>
</evidence>
<dbReference type="CDD" id="cd00082">
    <property type="entry name" value="HisKA"/>
    <property type="match status" value="1"/>
</dbReference>
<dbReference type="SUPFAM" id="SSF55874">
    <property type="entry name" value="ATPase domain of HSP90 chaperone/DNA topoisomerase II/histidine kinase"/>
    <property type="match status" value="1"/>
</dbReference>
<dbReference type="SMART" id="SM00387">
    <property type="entry name" value="HATPase_c"/>
    <property type="match status" value="1"/>
</dbReference>
<dbReference type="EC" id="2.7.13.3" evidence="2"/>
<evidence type="ECO:0000256" key="4">
    <source>
        <dbReference type="ARBA" id="ARBA00022679"/>
    </source>
</evidence>
<protein>
    <recommendedName>
        <fullName evidence="2">histidine kinase</fullName>
        <ecNumber evidence="2">2.7.13.3</ecNumber>
    </recommendedName>
</protein>
<keyword evidence="5 9" id="KW-0418">Kinase</keyword>
<evidence type="ECO:0000259" key="8">
    <source>
        <dbReference type="PROSITE" id="PS50109"/>
    </source>
</evidence>
<keyword evidence="4" id="KW-0808">Transferase</keyword>
<proteinExistence type="predicted"/>
<comment type="catalytic activity">
    <reaction evidence="1">
        <text>ATP + protein L-histidine = ADP + protein N-phospho-L-histidine.</text>
        <dbReference type="EC" id="2.7.13.3"/>
    </reaction>
</comment>
<evidence type="ECO:0000256" key="2">
    <source>
        <dbReference type="ARBA" id="ARBA00012438"/>
    </source>
</evidence>
<evidence type="ECO:0000256" key="7">
    <source>
        <dbReference type="SAM" id="MobiDB-lite"/>
    </source>
</evidence>
<name>A0A6J4IC97_9CYAN</name>
<dbReference type="GO" id="GO:0004721">
    <property type="term" value="F:phosphoprotein phosphatase activity"/>
    <property type="evidence" value="ECO:0007669"/>
    <property type="project" value="TreeGrafter"/>
</dbReference>
<dbReference type="PROSITE" id="PS50109">
    <property type="entry name" value="HIS_KIN"/>
    <property type="match status" value="1"/>
</dbReference>
<sequence>MKGSRQNLAVEKHQPSSGIYSSHMPSPFDPRSICQRQVEQLGAQLPIVCAWIVYQDPKQGSRQSVVHYTQKQANSYPTLSYLEIEDRFTESLPIKTLFEVGAVGSLKAMVCLLDQYCSEPEYLLLWAYEPLSTFQQQWVQEQAQFLINYLNLCRECCRQQSEIQLLEQVVRRTEHQLRNPLALIGLYTANLCRGLPAGIMKEQALVIGETVKELSTILTDLLSCGQQEKLRVAVYDLREILSESIKGLQPWIEQKQLQFIYPDSAFTVAVDRCQIKQVFDNLLSNAVHFSPVGGTITCQWQIFRHEVLFEICDQGTGLSEEDLKQAFTAFYTRRPGGTGLGLVIAKKIILDHQGSLWVQNLPGGGAQFSFTLPRSNSLTS</sequence>
<reference evidence="9" key="1">
    <citation type="submission" date="2020-02" db="EMBL/GenBank/DDBJ databases">
        <authorList>
            <person name="Meier V. D."/>
        </authorList>
    </citation>
    <scope>NUCLEOTIDE SEQUENCE</scope>
    <source>
        <strain evidence="9">AVDCRST_MAG92</strain>
    </source>
</reference>
<organism evidence="9">
    <name type="scientific">uncultured Coleofasciculus sp</name>
    <dbReference type="NCBI Taxonomy" id="1267456"/>
    <lineage>
        <taxon>Bacteria</taxon>
        <taxon>Bacillati</taxon>
        <taxon>Cyanobacteriota</taxon>
        <taxon>Cyanophyceae</taxon>
        <taxon>Coleofasciculales</taxon>
        <taxon>Coleofasciculaceae</taxon>
        <taxon>Coleofasciculus</taxon>
        <taxon>environmental samples</taxon>
    </lineage>
</organism>
<dbReference type="InterPro" id="IPR036890">
    <property type="entry name" value="HATPase_C_sf"/>
</dbReference>
<dbReference type="SUPFAM" id="SSF47384">
    <property type="entry name" value="Homodimeric domain of signal transducing histidine kinase"/>
    <property type="match status" value="1"/>
</dbReference>
<evidence type="ECO:0000256" key="6">
    <source>
        <dbReference type="ARBA" id="ARBA00023012"/>
    </source>
</evidence>
<dbReference type="GO" id="GO:0000155">
    <property type="term" value="F:phosphorelay sensor kinase activity"/>
    <property type="evidence" value="ECO:0007669"/>
    <property type="project" value="InterPro"/>
</dbReference>
<dbReference type="InterPro" id="IPR004358">
    <property type="entry name" value="Sig_transdc_His_kin-like_C"/>
</dbReference>
<dbReference type="GO" id="GO:0005886">
    <property type="term" value="C:plasma membrane"/>
    <property type="evidence" value="ECO:0007669"/>
    <property type="project" value="TreeGrafter"/>
</dbReference>
<dbReference type="PANTHER" id="PTHR45453">
    <property type="entry name" value="PHOSPHATE REGULON SENSOR PROTEIN PHOR"/>
    <property type="match status" value="1"/>
</dbReference>
<dbReference type="Gene3D" id="3.30.565.10">
    <property type="entry name" value="Histidine kinase-like ATPase, C-terminal domain"/>
    <property type="match status" value="1"/>
</dbReference>
<accession>A0A6J4IC97</accession>
<dbReference type="InterPro" id="IPR036097">
    <property type="entry name" value="HisK_dim/P_sf"/>
</dbReference>
<gene>
    <name evidence="9" type="ORF">AVDCRST_MAG92-1803</name>
</gene>
<dbReference type="EMBL" id="CADCTM010000264">
    <property type="protein sequence ID" value="CAA9246409.1"/>
    <property type="molecule type" value="Genomic_DNA"/>
</dbReference>
<dbReference type="Pfam" id="PF02518">
    <property type="entry name" value="HATPase_c"/>
    <property type="match status" value="1"/>
</dbReference>
<dbReference type="InterPro" id="IPR003661">
    <property type="entry name" value="HisK_dim/P_dom"/>
</dbReference>
<dbReference type="PANTHER" id="PTHR45453:SF1">
    <property type="entry name" value="PHOSPHATE REGULON SENSOR PROTEIN PHOR"/>
    <property type="match status" value="1"/>
</dbReference>
<evidence type="ECO:0000313" key="9">
    <source>
        <dbReference type="EMBL" id="CAA9246409.1"/>
    </source>
</evidence>
<evidence type="ECO:0000256" key="5">
    <source>
        <dbReference type="ARBA" id="ARBA00022777"/>
    </source>
</evidence>
<keyword evidence="3" id="KW-0597">Phosphoprotein</keyword>